<accession>A0ABW8R564</accession>
<dbReference type="Pfam" id="PF16309">
    <property type="entry name" value="DUF4951"/>
    <property type="match status" value="1"/>
</dbReference>
<evidence type="ECO:0000256" key="1">
    <source>
        <dbReference type="SAM" id="MobiDB-lite"/>
    </source>
</evidence>
<comment type="caution">
    <text evidence="2">The sequence shown here is derived from an EMBL/GenBank/DDBJ whole genome shotgun (WGS) entry which is preliminary data.</text>
</comment>
<feature type="region of interest" description="Disordered" evidence="1">
    <location>
        <begin position="1"/>
        <end position="26"/>
    </location>
</feature>
<evidence type="ECO:0000313" key="2">
    <source>
        <dbReference type="EMBL" id="MFK9006896.1"/>
    </source>
</evidence>
<proteinExistence type="predicted"/>
<name>A0ABW8R564_9PSED</name>
<reference evidence="2 3" key="1">
    <citation type="submission" date="2024-11" db="EMBL/GenBank/DDBJ databases">
        <authorList>
            <person name="Lucas J.A."/>
        </authorList>
    </citation>
    <scope>NUCLEOTIDE SEQUENCE [LARGE SCALE GENOMIC DNA]</scope>
    <source>
        <strain evidence="2 3">Z 7.15</strain>
    </source>
</reference>
<gene>
    <name evidence="2" type="ORF">ACJEBJ_22465</name>
</gene>
<dbReference type="RefSeq" id="WP_406599041.1">
    <property type="nucleotide sequence ID" value="NZ_JBJHQF010000043.1"/>
</dbReference>
<protein>
    <submittedName>
        <fullName evidence="2">DUF4951 domain-containing protein</fullName>
    </submittedName>
</protein>
<dbReference type="InterPro" id="IPR038343">
    <property type="entry name" value="DUF4951_sf"/>
</dbReference>
<sequence length="213" mass="23012">MAEKYNDQGFHLDPTDQFNDDRLPQQNPVSDIDKLKEKISLLILTGIFPALLEEFAGGFLTRITGMFNVTKEEAALAGAGSNAGAGGASEIGANAGGAIVGETGGAAEEVVSGTKGVTNPEVSKLSRPIIPEGMTQSQFGKEVIGWGARPEGALERLDTINSAEVTSMKDQGLTREMAKQWEDFYKNEFARNANNVTAKNRVELMKKILKYWE</sequence>
<dbReference type="Proteomes" id="UP001623008">
    <property type="component" value="Unassembled WGS sequence"/>
</dbReference>
<dbReference type="EMBL" id="JBJHQF010000043">
    <property type="protein sequence ID" value="MFK9006896.1"/>
    <property type="molecule type" value="Genomic_DNA"/>
</dbReference>
<organism evidence="2 3">
    <name type="scientific">Pseudomonas pergaminensis</name>
    <dbReference type="NCBI Taxonomy" id="2853159"/>
    <lineage>
        <taxon>Bacteria</taxon>
        <taxon>Pseudomonadati</taxon>
        <taxon>Pseudomonadota</taxon>
        <taxon>Gammaproteobacteria</taxon>
        <taxon>Pseudomonadales</taxon>
        <taxon>Pseudomonadaceae</taxon>
        <taxon>Pseudomonas</taxon>
    </lineage>
</organism>
<keyword evidence="3" id="KW-1185">Reference proteome</keyword>
<dbReference type="InterPro" id="IPR032538">
    <property type="entry name" value="DUF4951"/>
</dbReference>
<evidence type="ECO:0000313" key="3">
    <source>
        <dbReference type="Proteomes" id="UP001623008"/>
    </source>
</evidence>
<dbReference type="Gene3D" id="4.10.640.20">
    <property type="match status" value="1"/>
</dbReference>